<dbReference type="Proteomes" id="UP000000230">
    <property type="component" value="Chromosome"/>
</dbReference>
<sequence length="201" mass="22632">MTPRQRRKNIEALGKAANAPRKSWLGKSILLTNIQSAWVKSLLTTWGDDISGGTAPRLPRGHACWDVLKGGRWSDKALSRFTAALEQARGEGFRGPQALNRAHTILWPKPVNSIIDVAVHDDDVDFIEQSVLAALDVNDPVYVVGLQYYTTRKKISDITKELQVIAPWLSDWEARRRVRWCLDIFRAKVFLTARQLLSDGS</sequence>
<dbReference type="KEGG" id="ent:Ent638_2252"/>
<evidence type="ECO:0000313" key="2">
    <source>
        <dbReference type="Proteomes" id="UP000000230"/>
    </source>
</evidence>
<evidence type="ECO:0008006" key="3">
    <source>
        <dbReference type="Google" id="ProtNLM"/>
    </source>
</evidence>
<dbReference type="RefSeq" id="WP_012017639.1">
    <property type="nucleotide sequence ID" value="NC_009436.1"/>
</dbReference>
<reference evidence="2" key="1">
    <citation type="journal article" date="2010" name="PLoS Genet.">
        <title>Genome sequence of the plant growth promoting endophytic bacterium Enterobacter sp. 638.</title>
        <authorList>
            <person name="Taghavi S."/>
            <person name="van der Lelie D."/>
            <person name="Hoffman A."/>
            <person name="Zhang Y.B."/>
            <person name="Walla M.D."/>
            <person name="Vangronsveld J."/>
            <person name="Newman L."/>
            <person name="Monchy S."/>
        </authorList>
    </citation>
    <scope>NUCLEOTIDE SEQUENCE [LARGE SCALE GENOMIC DNA]</scope>
    <source>
        <strain evidence="2">638</strain>
    </source>
</reference>
<proteinExistence type="predicted"/>
<accession>A0A9J9GH59</accession>
<protein>
    <recommendedName>
        <fullName evidence="3">Bacteriophage protein</fullName>
    </recommendedName>
</protein>
<dbReference type="AlphaFoldDB" id="A0A9J9GH59"/>
<organism evidence="1 2">
    <name type="scientific">Enterobacter sp. (strain 638)</name>
    <dbReference type="NCBI Taxonomy" id="399742"/>
    <lineage>
        <taxon>Bacteria</taxon>
        <taxon>Pseudomonadati</taxon>
        <taxon>Pseudomonadota</taxon>
        <taxon>Gammaproteobacteria</taxon>
        <taxon>Enterobacterales</taxon>
        <taxon>Enterobacteriaceae</taxon>
        <taxon>Enterobacter</taxon>
    </lineage>
</organism>
<dbReference type="EMBL" id="CP000653">
    <property type="protein sequence ID" value="ABP60924.1"/>
    <property type="molecule type" value="Genomic_DNA"/>
</dbReference>
<evidence type="ECO:0000313" key="1">
    <source>
        <dbReference type="EMBL" id="ABP60924.1"/>
    </source>
</evidence>
<gene>
    <name evidence="1" type="ordered locus">Ent638_2252</name>
</gene>
<keyword evidence="2" id="KW-1185">Reference proteome</keyword>
<name>A0A9J9GH59_ENT38</name>
<dbReference type="OrthoDB" id="6475516at2"/>